<evidence type="ECO:0000313" key="3">
    <source>
        <dbReference type="EMBL" id="AJD49311.1"/>
    </source>
</evidence>
<evidence type="ECO:0000313" key="4">
    <source>
        <dbReference type="Proteomes" id="UP000006764"/>
    </source>
</evidence>
<dbReference type="RefSeq" id="WP_008733843.1">
    <property type="nucleotide sequence ID" value="NZ_CP004387.1"/>
</dbReference>
<dbReference type="Pfam" id="PF12553">
    <property type="entry name" value="DUF3742"/>
    <property type="match status" value="1"/>
</dbReference>
<protein>
    <submittedName>
        <fullName evidence="3">Uncharacterized protein</fullName>
    </submittedName>
</protein>
<proteinExistence type="predicted"/>
<sequence>MNATPRTTKAERAGRWLGRAWRGLARQEARAIQWLGGKGLPAGVARLLFWIVKLVVFGVLLYAAFWLALLIAFALIAAWLVRNADLDEEKQPELRDGHSGIGWYNKDDLRIDMGDPDDP</sequence>
<organism evidence="3 4">
    <name type="scientific">Isoalcanivorax pacificus W11-5</name>
    <dbReference type="NCBI Taxonomy" id="391936"/>
    <lineage>
        <taxon>Bacteria</taxon>
        <taxon>Pseudomonadati</taxon>
        <taxon>Pseudomonadota</taxon>
        <taxon>Gammaproteobacteria</taxon>
        <taxon>Oceanospirillales</taxon>
        <taxon>Alcanivoracaceae</taxon>
        <taxon>Isoalcanivorax</taxon>
    </lineage>
</organism>
<keyword evidence="2" id="KW-0472">Membrane</keyword>
<dbReference type="Proteomes" id="UP000006764">
    <property type="component" value="Chromosome"/>
</dbReference>
<dbReference type="HOGENOM" id="CLU_133794_2_0_6"/>
<dbReference type="STRING" id="391936.S7S_14495"/>
<dbReference type="AlphaFoldDB" id="A0A0B4XQ09"/>
<name>A0A0B4XQ09_9GAMM</name>
<dbReference type="EMBL" id="CP004387">
    <property type="protein sequence ID" value="AJD49311.1"/>
    <property type="molecule type" value="Genomic_DNA"/>
</dbReference>
<accession>A0A0B4XQ09</accession>
<evidence type="ECO:0000256" key="1">
    <source>
        <dbReference type="SAM" id="MobiDB-lite"/>
    </source>
</evidence>
<gene>
    <name evidence="3" type="ORF">S7S_14495</name>
</gene>
<feature type="compositionally biased region" description="Basic and acidic residues" evidence="1">
    <location>
        <begin position="89"/>
        <end position="98"/>
    </location>
</feature>
<dbReference type="KEGG" id="apac:S7S_14495"/>
<evidence type="ECO:0000256" key="2">
    <source>
        <dbReference type="SAM" id="Phobius"/>
    </source>
</evidence>
<dbReference type="OrthoDB" id="8454876at2"/>
<feature type="region of interest" description="Disordered" evidence="1">
    <location>
        <begin position="89"/>
        <end position="119"/>
    </location>
</feature>
<keyword evidence="2" id="KW-0812">Transmembrane</keyword>
<keyword evidence="2" id="KW-1133">Transmembrane helix</keyword>
<keyword evidence="4" id="KW-1185">Reference proteome</keyword>
<feature type="transmembrane region" description="Helical" evidence="2">
    <location>
        <begin position="48"/>
        <end position="81"/>
    </location>
</feature>
<reference evidence="3 4" key="1">
    <citation type="journal article" date="2012" name="J. Bacteriol.">
        <title>Genome sequence of an alkane-degrading bacterium, Alcanivorax pacificus type strain W11-5, isolated from deep sea sediment.</title>
        <authorList>
            <person name="Lai Q."/>
            <person name="Shao Z."/>
        </authorList>
    </citation>
    <scope>NUCLEOTIDE SEQUENCE [LARGE SCALE GENOMIC DNA]</scope>
    <source>
        <strain evidence="3 4">W11-5</strain>
    </source>
</reference>
<dbReference type="InterPro" id="IPR022213">
    <property type="entry name" value="DUF3742"/>
</dbReference>